<feature type="transmembrane region" description="Helical" evidence="1">
    <location>
        <begin position="78"/>
        <end position="102"/>
    </location>
</feature>
<name>A0AA35X9R8_GEOBA</name>
<feature type="non-terminal residue" evidence="2">
    <location>
        <position position="1"/>
    </location>
</feature>
<evidence type="ECO:0000313" key="2">
    <source>
        <dbReference type="EMBL" id="CAI8050738.1"/>
    </source>
</evidence>
<evidence type="ECO:0000256" key="1">
    <source>
        <dbReference type="SAM" id="Phobius"/>
    </source>
</evidence>
<dbReference type="Proteomes" id="UP001174909">
    <property type="component" value="Unassembled WGS sequence"/>
</dbReference>
<sequence length="277" mass="29658">ATNRGGFFPWDNPSVHTWTCTSERAPTSDDCSTKLTALPREAMEISVLPAFAVVLQVSSVFASASGDGPLDEVTVPGIVLIVAGAAVLGIIGLCVLGWGLLLRLYFRGSRQQSTDSTRSTEIVQLPNLHHARQLSPASHCSTCSTIGHSSPIPTRPHTKRLAVYTHPIHHHFPTSKSELSALMASGKQATRRVSFSNPELAAYGCKTKAHLPTISDEANVGQGNGVSCYPLCESYIHAPQAATQSDPLLLCTSNSMPATNSHGRLPTGWQHDIKPYQ</sequence>
<comment type="caution">
    <text evidence="2">The sequence shown here is derived from an EMBL/GenBank/DDBJ whole genome shotgun (WGS) entry which is preliminary data.</text>
</comment>
<protein>
    <submittedName>
        <fullName evidence="2">Uncharacterized protein</fullName>
    </submittedName>
</protein>
<organism evidence="2 3">
    <name type="scientific">Geodia barretti</name>
    <name type="common">Barrett's horny sponge</name>
    <dbReference type="NCBI Taxonomy" id="519541"/>
    <lineage>
        <taxon>Eukaryota</taxon>
        <taxon>Metazoa</taxon>
        <taxon>Porifera</taxon>
        <taxon>Demospongiae</taxon>
        <taxon>Heteroscleromorpha</taxon>
        <taxon>Tetractinellida</taxon>
        <taxon>Astrophorina</taxon>
        <taxon>Geodiidae</taxon>
        <taxon>Geodia</taxon>
    </lineage>
</organism>
<reference evidence="2" key="1">
    <citation type="submission" date="2023-03" db="EMBL/GenBank/DDBJ databases">
        <authorList>
            <person name="Steffen K."/>
            <person name="Cardenas P."/>
        </authorList>
    </citation>
    <scope>NUCLEOTIDE SEQUENCE</scope>
</reference>
<evidence type="ECO:0000313" key="3">
    <source>
        <dbReference type="Proteomes" id="UP001174909"/>
    </source>
</evidence>
<proteinExistence type="predicted"/>
<dbReference type="EMBL" id="CASHTH010003884">
    <property type="protein sequence ID" value="CAI8050738.1"/>
    <property type="molecule type" value="Genomic_DNA"/>
</dbReference>
<keyword evidence="1" id="KW-1133">Transmembrane helix</keyword>
<keyword evidence="1" id="KW-0812">Transmembrane</keyword>
<gene>
    <name evidence="2" type="ORF">GBAR_LOCUS27827</name>
</gene>
<keyword evidence="3" id="KW-1185">Reference proteome</keyword>
<feature type="transmembrane region" description="Helical" evidence="1">
    <location>
        <begin position="45"/>
        <end position="66"/>
    </location>
</feature>
<dbReference type="AlphaFoldDB" id="A0AA35X9R8"/>
<keyword evidence="1" id="KW-0472">Membrane</keyword>
<accession>A0AA35X9R8</accession>